<reference evidence="9 10" key="1">
    <citation type="journal article" date="2016" name="Nat. Commun.">
        <title>Thousands of microbial genomes shed light on interconnected biogeochemical processes in an aquifer system.</title>
        <authorList>
            <person name="Anantharaman K."/>
            <person name="Brown C.T."/>
            <person name="Hug L.A."/>
            <person name="Sharon I."/>
            <person name="Castelle C.J."/>
            <person name="Probst A.J."/>
            <person name="Thomas B.C."/>
            <person name="Singh A."/>
            <person name="Wilkins M.J."/>
            <person name="Karaoz U."/>
            <person name="Brodie E.L."/>
            <person name="Williams K.H."/>
            <person name="Hubbard S.S."/>
            <person name="Banfield J.F."/>
        </authorList>
    </citation>
    <scope>NUCLEOTIDE SEQUENCE [LARGE SCALE GENOMIC DNA]</scope>
</reference>
<feature type="transmembrane region" description="Helical" evidence="7">
    <location>
        <begin position="162"/>
        <end position="187"/>
    </location>
</feature>
<dbReference type="PANTHER" id="PTHR23517">
    <property type="entry name" value="RESISTANCE PROTEIN MDTM, PUTATIVE-RELATED-RELATED"/>
    <property type="match status" value="1"/>
</dbReference>
<evidence type="ECO:0000256" key="7">
    <source>
        <dbReference type="SAM" id="Phobius"/>
    </source>
</evidence>
<keyword evidence="5 7" id="KW-1133">Transmembrane helix</keyword>
<keyword evidence="6 7" id="KW-0472">Membrane</keyword>
<feature type="transmembrane region" description="Helical" evidence="7">
    <location>
        <begin position="135"/>
        <end position="156"/>
    </location>
</feature>
<dbReference type="InterPro" id="IPR036259">
    <property type="entry name" value="MFS_trans_sf"/>
</dbReference>
<dbReference type="Proteomes" id="UP000176897">
    <property type="component" value="Unassembled WGS sequence"/>
</dbReference>
<dbReference type="InterPro" id="IPR020846">
    <property type="entry name" value="MFS_dom"/>
</dbReference>
<dbReference type="InterPro" id="IPR050171">
    <property type="entry name" value="MFS_Transporters"/>
</dbReference>
<evidence type="ECO:0000256" key="4">
    <source>
        <dbReference type="ARBA" id="ARBA00022692"/>
    </source>
</evidence>
<dbReference type="AlphaFoldDB" id="A0A1F7UNZ4"/>
<dbReference type="GO" id="GO:0022857">
    <property type="term" value="F:transmembrane transporter activity"/>
    <property type="evidence" value="ECO:0007669"/>
    <property type="project" value="InterPro"/>
</dbReference>
<evidence type="ECO:0000256" key="3">
    <source>
        <dbReference type="ARBA" id="ARBA00022475"/>
    </source>
</evidence>
<evidence type="ECO:0000259" key="8">
    <source>
        <dbReference type="PROSITE" id="PS50850"/>
    </source>
</evidence>
<sequence>MNPIIKILILADFFIFSGLGLINPIFAVFIKDSLVGGSLSTVGIATAVYLIVKAVLQIPISQFTDREQASVREFWTLIFGYLIIAATPFLYLMIHTVLGLYAVQAFYGLGAALAFPGFMAIFTKFADHKRAGFSWSFYSTVTLLSAAAAASIGGFVGEQYGFRMLLLGVGTLTFLGFFTTLGLALFYDDLRLVNPQGIKPFWHRLMHFLGRHKHPPTLPPAGGIMPK</sequence>
<evidence type="ECO:0000256" key="1">
    <source>
        <dbReference type="ARBA" id="ARBA00004651"/>
    </source>
</evidence>
<feature type="transmembrane region" description="Helical" evidence="7">
    <location>
        <begin position="73"/>
        <end position="94"/>
    </location>
</feature>
<feature type="transmembrane region" description="Helical" evidence="7">
    <location>
        <begin position="34"/>
        <end position="52"/>
    </location>
</feature>
<evidence type="ECO:0000313" key="10">
    <source>
        <dbReference type="Proteomes" id="UP000176897"/>
    </source>
</evidence>
<name>A0A1F7UNZ4_9BACT</name>
<protein>
    <recommendedName>
        <fullName evidence="8">Major facilitator superfamily (MFS) profile domain-containing protein</fullName>
    </recommendedName>
</protein>
<organism evidence="9 10">
    <name type="scientific">Candidatus Uhrbacteria bacterium RIFCSPLOWO2_01_FULL_47_24</name>
    <dbReference type="NCBI Taxonomy" id="1802401"/>
    <lineage>
        <taxon>Bacteria</taxon>
        <taxon>Candidatus Uhriibacteriota</taxon>
    </lineage>
</organism>
<keyword evidence="4 7" id="KW-0812">Transmembrane</keyword>
<dbReference type="PROSITE" id="PS50850">
    <property type="entry name" value="MFS"/>
    <property type="match status" value="1"/>
</dbReference>
<keyword evidence="2" id="KW-0813">Transport</keyword>
<feature type="transmembrane region" description="Helical" evidence="7">
    <location>
        <begin position="7"/>
        <end position="28"/>
    </location>
</feature>
<dbReference type="GO" id="GO:0005886">
    <property type="term" value="C:plasma membrane"/>
    <property type="evidence" value="ECO:0007669"/>
    <property type="project" value="UniProtKB-SubCell"/>
</dbReference>
<dbReference type="SUPFAM" id="SSF103473">
    <property type="entry name" value="MFS general substrate transporter"/>
    <property type="match status" value="1"/>
</dbReference>
<keyword evidence="3" id="KW-1003">Cell membrane</keyword>
<evidence type="ECO:0000313" key="9">
    <source>
        <dbReference type="EMBL" id="OGL80013.1"/>
    </source>
</evidence>
<dbReference type="Gene3D" id="1.20.1250.20">
    <property type="entry name" value="MFS general substrate transporter like domains"/>
    <property type="match status" value="1"/>
</dbReference>
<proteinExistence type="predicted"/>
<dbReference type="Pfam" id="PF07690">
    <property type="entry name" value="MFS_1"/>
    <property type="match status" value="1"/>
</dbReference>
<evidence type="ECO:0000256" key="6">
    <source>
        <dbReference type="ARBA" id="ARBA00023136"/>
    </source>
</evidence>
<gene>
    <name evidence="9" type="ORF">A3B21_02500</name>
</gene>
<evidence type="ECO:0000256" key="2">
    <source>
        <dbReference type="ARBA" id="ARBA00022448"/>
    </source>
</evidence>
<comment type="subcellular location">
    <subcellularLocation>
        <location evidence="1">Cell membrane</location>
        <topology evidence="1">Multi-pass membrane protein</topology>
    </subcellularLocation>
</comment>
<feature type="transmembrane region" description="Helical" evidence="7">
    <location>
        <begin position="100"/>
        <end position="123"/>
    </location>
</feature>
<dbReference type="EMBL" id="MGEJ01000017">
    <property type="protein sequence ID" value="OGL80013.1"/>
    <property type="molecule type" value="Genomic_DNA"/>
</dbReference>
<comment type="caution">
    <text evidence="9">The sequence shown here is derived from an EMBL/GenBank/DDBJ whole genome shotgun (WGS) entry which is preliminary data.</text>
</comment>
<evidence type="ECO:0000256" key="5">
    <source>
        <dbReference type="ARBA" id="ARBA00022989"/>
    </source>
</evidence>
<dbReference type="STRING" id="1802401.A3B21_02500"/>
<accession>A0A1F7UNZ4</accession>
<dbReference type="InterPro" id="IPR011701">
    <property type="entry name" value="MFS"/>
</dbReference>
<feature type="domain" description="Major facilitator superfamily (MFS) profile" evidence="8">
    <location>
        <begin position="4"/>
        <end position="227"/>
    </location>
</feature>